<evidence type="ECO:0000313" key="2">
    <source>
        <dbReference type="Proteomes" id="UP000008744"/>
    </source>
</evidence>
<accession>B4GZW1</accession>
<dbReference type="Proteomes" id="UP000008744">
    <property type="component" value="Unassembled WGS sequence"/>
</dbReference>
<dbReference type="EMBL" id="CH479199">
    <property type="protein sequence ID" value="EDW29538.1"/>
    <property type="molecule type" value="Genomic_DNA"/>
</dbReference>
<protein>
    <submittedName>
        <fullName evidence="1">GL22713</fullName>
    </submittedName>
</protein>
<organism evidence="2">
    <name type="scientific">Drosophila persimilis</name>
    <name type="common">Fruit fly</name>
    <dbReference type="NCBI Taxonomy" id="7234"/>
    <lineage>
        <taxon>Eukaryota</taxon>
        <taxon>Metazoa</taxon>
        <taxon>Ecdysozoa</taxon>
        <taxon>Arthropoda</taxon>
        <taxon>Hexapoda</taxon>
        <taxon>Insecta</taxon>
        <taxon>Pterygota</taxon>
        <taxon>Neoptera</taxon>
        <taxon>Endopterygota</taxon>
        <taxon>Diptera</taxon>
        <taxon>Brachycera</taxon>
        <taxon>Muscomorpha</taxon>
        <taxon>Ephydroidea</taxon>
        <taxon>Drosophilidae</taxon>
        <taxon>Drosophila</taxon>
        <taxon>Sophophora</taxon>
    </lineage>
</organism>
<name>B4GZW1_DROPE</name>
<keyword evidence="2" id="KW-1185">Reference proteome</keyword>
<evidence type="ECO:0000313" key="1">
    <source>
        <dbReference type="EMBL" id="EDW29538.1"/>
    </source>
</evidence>
<gene>
    <name evidence="1" type="primary">Dper\GL22713</name>
    <name evidence="1" type="ORF">Dper_GL22713</name>
</gene>
<dbReference type="HOGENOM" id="CLU_2529836_0_0_1"/>
<reference evidence="1 2" key="1">
    <citation type="journal article" date="2007" name="Nature">
        <title>Evolution of genes and genomes on the Drosophila phylogeny.</title>
        <authorList>
            <consortium name="Drosophila 12 Genomes Consortium"/>
            <person name="Clark A.G."/>
            <person name="Eisen M.B."/>
            <person name="Smith D.R."/>
            <person name="Bergman C.M."/>
            <person name="Oliver B."/>
            <person name="Markow T.A."/>
            <person name="Kaufman T.C."/>
            <person name="Kellis M."/>
            <person name="Gelbart W."/>
            <person name="Iyer V.N."/>
            <person name="Pollard D.A."/>
            <person name="Sackton T.B."/>
            <person name="Larracuente A.M."/>
            <person name="Singh N.D."/>
            <person name="Abad J.P."/>
            <person name="Abt D.N."/>
            <person name="Adryan B."/>
            <person name="Aguade M."/>
            <person name="Akashi H."/>
            <person name="Anderson W.W."/>
            <person name="Aquadro C.F."/>
            <person name="Ardell D.H."/>
            <person name="Arguello R."/>
            <person name="Artieri C.G."/>
            <person name="Barbash D.A."/>
            <person name="Barker D."/>
            <person name="Barsanti P."/>
            <person name="Batterham P."/>
            <person name="Batzoglou S."/>
            <person name="Begun D."/>
            <person name="Bhutkar A."/>
            <person name="Blanco E."/>
            <person name="Bosak S.A."/>
            <person name="Bradley R.K."/>
            <person name="Brand A.D."/>
            <person name="Brent M.R."/>
            <person name="Brooks A.N."/>
            <person name="Brown R.H."/>
            <person name="Butlin R.K."/>
            <person name="Caggese C."/>
            <person name="Calvi B.R."/>
            <person name="Bernardo de Carvalho A."/>
            <person name="Caspi A."/>
            <person name="Castrezana S."/>
            <person name="Celniker S.E."/>
            <person name="Chang J.L."/>
            <person name="Chapple C."/>
            <person name="Chatterji S."/>
            <person name="Chinwalla A."/>
            <person name="Civetta A."/>
            <person name="Clifton S.W."/>
            <person name="Comeron J.M."/>
            <person name="Costello J.C."/>
            <person name="Coyne J.A."/>
            <person name="Daub J."/>
            <person name="David R.G."/>
            <person name="Delcher A.L."/>
            <person name="Delehaunty K."/>
            <person name="Do C.B."/>
            <person name="Ebling H."/>
            <person name="Edwards K."/>
            <person name="Eickbush T."/>
            <person name="Evans J.D."/>
            <person name="Filipski A."/>
            <person name="Findeiss S."/>
            <person name="Freyhult E."/>
            <person name="Fulton L."/>
            <person name="Fulton R."/>
            <person name="Garcia A.C."/>
            <person name="Gardiner A."/>
            <person name="Garfield D.A."/>
            <person name="Garvin B.E."/>
            <person name="Gibson G."/>
            <person name="Gilbert D."/>
            <person name="Gnerre S."/>
            <person name="Godfrey J."/>
            <person name="Good R."/>
            <person name="Gotea V."/>
            <person name="Gravely B."/>
            <person name="Greenberg A.J."/>
            <person name="Griffiths-Jones S."/>
            <person name="Gross S."/>
            <person name="Guigo R."/>
            <person name="Gustafson E.A."/>
            <person name="Haerty W."/>
            <person name="Hahn M.W."/>
            <person name="Halligan D.L."/>
            <person name="Halpern A.L."/>
            <person name="Halter G.M."/>
            <person name="Han M.V."/>
            <person name="Heger A."/>
            <person name="Hillier L."/>
            <person name="Hinrichs A.S."/>
            <person name="Holmes I."/>
            <person name="Hoskins R.A."/>
            <person name="Hubisz M.J."/>
            <person name="Hultmark D."/>
            <person name="Huntley M.A."/>
            <person name="Jaffe D.B."/>
            <person name="Jagadeeshan S."/>
            <person name="Jeck W.R."/>
            <person name="Johnson J."/>
            <person name="Jones C.D."/>
            <person name="Jordan W.C."/>
            <person name="Karpen G.H."/>
            <person name="Kataoka E."/>
            <person name="Keightley P.D."/>
            <person name="Kheradpour P."/>
            <person name="Kirkness E.F."/>
            <person name="Koerich L.B."/>
            <person name="Kristiansen K."/>
            <person name="Kudrna D."/>
            <person name="Kulathinal R.J."/>
            <person name="Kumar S."/>
            <person name="Kwok R."/>
            <person name="Lander E."/>
            <person name="Langley C.H."/>
            <person name="Lapoint R."/>
            <person name="Lazzaro B.P."/>
            <person name="Lee S.J."/>
            <person name="Levesque L."/>
            <person name="Li R."/>
            <person name="Lin C.F."/>
            <person name="Lin M.F."/>
            <person name="Lindblad-Toh K."/>
            <person name="Llopart A."/>
            <person name="Long M."/>
            <person name="Low L."/>
            <person name="Lozovsky E."/>
            <person name="Lu J."/>
            <person name="Luo M."/>
            <person name="Machado C.A."/>
            <person name="Makalowski W."/>
            <person name="Marzo M."/>
            <person name="Matsuda M."/>
            <person name="Matzkin L."/>
            <person name="McAllister B."/>
            <person name="McBride C.S."/>
            <person name="McKernan B."/>
            <person name="McKernan K."/>
            <person name="Mendez-Lago M."/>
            <person name="Minx P."/>
            <person name="Mollenhauer M.U."/>
            <person name="Montooth K."/>
            <person name="Mount S.M."/>
            <person name="Mu X."/>
            <person name="Myers E."/>
            <person name="Negre B."/>
            <person name="Newfeld S."/>
            <person name="Nielsen R."/>
            <person name="Noor M.A."/>
            <person name="O'Grady P."/>
            <person name="Pachter L."/>
            <person name="Papaceit M."/>
            <person name="Parisi M.J."/>
            <person name="Parisi M."/>
            <person name="Parts L."/>
            <person name="Pedersen J.S."/>
            <person name="Pesole G."/>
            <person name="Phillippy A.M."/>
            <person name="Ponting C.P."/>
            <person name="Pop M."/>
            <person name="Porcelli D."/>
            <person name="Powell J.R."/>
            <person name="Prohaska S."/>
            <person name="Pruitt K."/>
            <person name="Puig M."/>
            <person name="Quesneville H."/>
            <person name="Ram K.R."/>
            <person name="Rand D."/>
            <person name="Rasmussen M.D."/>
            <person name="Reed L.K."/>
            <person name="Reenan R."/>
            <person name="Reily A."/>
            <person name="Remington K.A."/>
            <person name="Rieger T.T."/>
            <person name="Ritchie M.G."/>
            <person name="Robin C."/>
            <person name="Rogers Y.H."/>
            <person name="Rohde C."/>
            <person name="Rozas J."/>
            <person name="Rubenfield M.J."/>
            <person name="Ruiz A."/>
            <person name="Russo S."/>
            <person name="Salzberg S.L."/>
            <person name="Sanchez-Gracia A."/>
            <person name="Saranga D.J."/>
            <person name="Sato H."/>
            <person name="Schaeffer S.W."/>
            <person name="Schatz M.C."/>
            <person name="Schlenke T."/>
            <person name="Schwartz R."/>
            <person name="Segarra C."/>
            <person name="Singh R.S."/>
            <person name="Sirot L."/>
            <person name="Sirota M."/>
            <person name="Sisneros N.B."/>
            <person name="Smith C.D."/>
            <person name="Smith T.F."/>
            <person name="Spieth J."/>
            <person name="Stage D.E."/>
            <person name="Stark A."/>
            <person name="Stephan W."/>
            <person name="Strausberg R.L."/>
            <person name="Strempel S."/>
            <person name="Sturgill D."/>
            <person name="Sutton G."/>
            <person name="Sutton G.G."/>
            <person name="Tao W."/>
            <person name="Teichmann S."/>
            <person name="Tobari Y.N."/>
            <person name="Tomimura Y."/>
            <person name="Tsolas J.M."/>
            <person name="Valente V.L."/>
            <person name="Venter E."/>
            <person name="Venter J.C."/>
            <person name="Vicario S."/>
            <person name="Vieira F.G."/>
            <person name="Vilella A.J."/>
            <person name="Villasante A."/>
            <person name="Walenz B."/>
            <person name="Wang J."/>
            <person name="Wasserman M."/>
            <person name="Watts T."/>
            <person name="Wilson D."/>
            <person name="Wilson R.K."/>
            <person name="Wing R.A."/>
            <person name="Wolfner M.F."/>
            <person name="Wong A."/>
            <person name="Wong G.K."/>
            <person name="Wu C.I."/>
            <person name="Wu G."/>
            <person name="Yamamoto D."/>
            <person name="Yang H.P."/>
            <person name="Yang S.P."/>
            <person name="Yorke J.A."/>
            <person name="Yoshida K."/>
            <person name="Zdobnov E."/>
            <person name="Zhang P."/>
            <person name="Zhang Y."/>
            <person name="Zimin A.V."/>
            <person name="Baldwin J."/>
            <person name="Abdouelleil A."/>
            <person name="Abdulkadir J."/>
            <person name="Abebe A."/>
            <person name="Abera B."/>
            <person name="Abreu J."/>
            <person name="Acer S.C."/>
            <person name="Aftuck L."/>
            <person name="Alexander A."/>
            <person name="An P."/>
            <person name="Anderson E."/>
            <person name="Anderson S."/>
            <person name="Arachi H."/>
            <person name="Azer M."/>
            <person name="Bachantsang P."/>
            <person name="Barry A."/>
            <person name="Bayul T."/>
            <person name="Berlin A."/>
            <person name="Bessette D."/>
            <person name="Bloom T."/>
            <person name="Blye J."/>
            <person name="Boguslavskiy L."/>
            <person name="Bonnet C."/>
            <person name="Boukhgalter B."/>
            <person name="Bourzgui I."/>
            <person name="Brown A."/>
            <person name="Cahill P."/>
            <person name="Channer S."/>
            <person name="Cheshatsang Y."/>
            <person name="Chuda L."/>
            <person name="Citroen M."/>
            <person name="Collymore A."/>
            <person name="Cooke P."/>
            <person name="Costello M."/>
            <person name="D'Aco K."/>
            <person name="Daza R."/>
            <person name="De Haan G."/>
            <person name="DeGray S."/>
            <person name="DeMaso C."/>
            <person name="Dhargay N."/>
            <person name="Dooley K."/>
            <person name="Dooley E."/>
            <person name="Doricent M."/>
            <person name="Dorje P."/>
            <person name="Dorjee K."/>
            <person name="Dupes A."/>
            <person name="Elong R."/>
            <person name="Falk J."/>
            <person name="Farina A."/>
            <person name="Faro S."/>
            <person name="Ferguson D."/>
            <person name="Fisher S."/>
            <person name="Foley C.D."/>
            <person name="Franke A."/>
            <person name="Friedrich D."/>
            <person name="Gadbois L."/>
            <person name="Gearin G."/>
            <person name="Gearin C.R."/>
            <person name="Giannoukos G."/>
            <person name="Goode T."/>
            <person name="Graham J."/>
            <person name="Grandbois E."/>
            <person name="Grewal S."/>
            <person name="Gyaltsen K."/>
            <person name="Hafez N."/>
            <person name="Hagos B."/>
            <person name="Hall J."/>
            <person name="Henson C."/>
            <person name="Hollinger A."/>
            <person name="Honan T."/>
            <person name="Huard M.D."/>
            <person name="Hughes L."/>
            <person name="Hurhula B."/>
            <person name="Husby M.E."/>
            <person name="Kamat A."/>
            <person name="Kanga B."/>
            <person name="Kashin S."/>
            <person name="Khazanovich D."/>
            <person name="Kisner P."/>
            <person name="Lance K."/>
            <person name="Lara M."/>
            <person name="Lee W."/>
            <person name="Lennon N."/>
            <person name="Letendre F."/>
            <person name="LeVine R."/>
            <person name="Lipovsky A."/>
            <person name="Liu X."/>
            <person name="Liu J."/>
            <person name="Liu S."/>
            <person name="Lokyitsang T."/>
            <person name="Lokyitsang Y."/>
            <person name="Lubonja R."/>
            <person name="Lui A."/>
            <person name="MacDonald P."/>
            <person name="Magnisalis V."/>
            <person name="Maru K."/>
            <person name="Matthews C."/>
            <person name="McCusker W."/>
            <person name="McDonough S."/>
            <person name="Mehta T."/>
            <person name="Meldrim J."/>
            <person name="Meneus L."/>
            <person name="Mihai O."/>
            <person name="Mihalev A."/>
            <person name="Mihova T."/>
            <person name="Mittelman R."/>
            <person name="Mlenga V."/>
            <person name="Montmayeur A."/>
            <person name="Mulrain L."/>
            <person name="Navidi A."/>
            <person name="Naylor J."/>
            <person name="Negash T."/>
            <person name="Nguyen T."/>
            <person name="Nguyen N."/>
            <person name="Nicol R."/>
            <person name="Norbu C."/>
            <person name="Norbu N."/>
            <person name="Novod N."/>
            <person name="O'Neill B."/>
            <person name="Osman S."/>
            <person name="Markiewicz E."/>
            <person name="Oyono O.L."/>
            <person name="Patti C."/>
            <person name="Phunkhang P."/>
            <person name="Pierre F."/>
            <person name="Priest M."/>
            <person name="Raghuraman S."/>
            <person name="Rege F."/>
            <person name="Reyes R."/>
            <person name="Rise C."/>
            <person name="Rogov P."/>
            <person name="Ross K."/>
            <person name="Ryan E."/>
            <person name="Settipalli S."/>
            <person name="Shea T."/>
            <person name="Sherpa N."/>
            <person name="Shi L."/>
            <person name="Shih D."/>
            <person name="Sparrow T."/>
            <person name="Spaulding J."/>
            <person name="Stalker J."/>
            <person name="Stange-Thomann N."/>
            <person name="Stavropoulos S."/>
            <person name="Stone C."/>
            <person name="Strader C."/>
            <person name="Tesfaye S."/>
            <person name="Thomson T."/>
            <person name="Thoulutsang Y."/>
            <person name="Thoulutsang D."/>
            <person name="Topham K."/>
            <person name="Topping I."/>
            <person name="Tsamla T."/>
            <person name="Vassiliev H."/>
            <person name="Vo A."/>
            <person name="Wangchuk T."/>
            <person name="Wangdi T."/>
            <person name="Weiand M."/>
            <person name="Wilkinson J."/>
            <person name="Wilson A."/>
            <person name="Yadav S."/>
            <person name="Young G."/>
            <person name="Yu Q."/>
            <person name="Zembek L."/>
            <person name="Zhong D."/>
            <person name="Zimmer A."/>
            <person name="Zwirko Z."/>
            <person name="Jaffe D.B."/>
            <person name="Alvarez P."/>
            <person name="Brockman W."/>
            <person name="Butler J."/>
            <person name="Chin C."/>
            <person name="Gnerre S."/>
            <person name="Grabherr M."/>
            <person name="Kleber M."/>
            <person name="Mauceli E."/>
            <person name="MacCallum I."/>
        </authorList>
    </citation>
    <scope>NUCLEOTIDE SEQUENCE [LARGE SCALE GENOMIC DNA]</scope>
    <source>
        <strain evidence="2">MSH-3 / Tucson 14011-0111.49</strain>
    </source>
</reference>
<dbReference type="AlphaFoldDB" id="B4GZW1"/>
<proteinExistence type="predicted"/>
<sequence length="84" mass="9462">MERLHRHHRHISDTDLDVFRLSSFVCYSQKQLGPIKATGKESCNLTWSFYQLVSVSDTASVSVSCYVSPGVSESPRRSLAQDDI</sequence>